<dbReference type="RefSeq" id="WP_074060829.1">
    <property type="nucleotide sequence ID" value="NZ_CP017241.1"/>
</dbReference>
<proteinExistence type="predicted"/>
<accession>A0A1L5P2A5</accession>
<protein>
    <submittedName>
        <fullName evidence="1">Uncharacterized protein</fullName>
    </submittedName>
</protein>
<name>A0A1L5P2A5_RHIET</name>
<evidence type="ECO:0000313" key="2">
    <source>
        <dbReference type="Proteomes" id="UP000185109"/>
    </source>
</evidence>
<gene>
    <name evidence="1" type="ORF">AM571_CH01433</name>
</gene>
<dbReference type="Proteomes" id="UP000185109">
    <property type="component" value="Chromosome"/>
</dbReference>
<evidence type="ECO:0000313" key="1">
    <source>
        <dbReference type="EMBL" id="APO74268.1"/>
    </source>
</evidence>
<organism evidence="1 2">
    <name type="scientific">Rhizobium etli 8C-3</name>
    <dbReference type="NCBI Taxonomy" id="538025"/>
    <lineage>
        <taxon>Bacteria</taxon>
        <taxon>Pseudomonadati</taxon>
        <taxon>Pseudomonadota</taxon>
        <taxon>Alphaproteobacteria</taxon>
        <taxon>Hyphomicrobiales</taxon>
        <taxon>Rhizobiaceae</taxon>
        <taxon>Rhizobium/Agrobacterium group</taxon>
        <taxon>Rhizobium</taxon>
    </lineage>
</organism>
<sequence length="154" mass="16340">MAHVRSQAFAAVKAQLAAIPEFAGAGKVARGRAAAIPQELLPALTLTWAEANEAATMRPCSGPNGEDGYDRQLPLSIIIHLRDDDPEEEFDRICVLVESAMGGDILLGGTVIEALLQTSRFYVNPQTGLALCVGVLNYMVSYKTVAANPEITAA</sequence>
<dbReference type="AlphaFoldDB" id="A0A1L5P2A5"/>
<reference evidence="1 2" key="1">
    <citation type="submission" date="2016-09" db="EMBL/GenBank/DDBJ databases">
        <title>The complete genome sequences of Rhizobium gallicum, symbiovars gallicum and phaseoli, symbionts associated to common bean (Phaseolus vulgaris).</title>
        <authorList>
            <person name="Bustos P."/>
            <person name="Santamaria R.I."/>
            <person name="Perez-Carrascal O.M."/>
            <person name="Juarez S."/>
            <person name="Lozano L."/>
            <person name="Martinez-Flores I."/>
            <person name="Martinez-Romero E."/>
            <person name="Cevallos M."/>
            <person name="Romero D."/>
            <person name="Davila G."/>
            <person name="Gonzalez V."/>
        </authorList>
    </citation>
    <scope>NUCLEOTIDE SEQUENCE [LARGE SCALE GENOMIC DNA]</scope>
    <source>
        <strain evidence="1 2">8C-3</strain>
    </source>
</reference>
<dbReference type="EMBL" id="CP017241">
    <property type="protein sequence ID" value="APO74268.1"/>
    <property type="molecule type" value="Genomic_DNA"/>
</dbReference>